<evidence type="ECO:0000256" key="1">
    <source>
        <dbReference type="ARBA" id="ARBA00004370"/>
    </source>
</evidence>
<dbReference type="AlphaFoldDB" id="A0A067PVX5"/>
<accession>A0A067PVX5</accession>
<keyword evidence="4 6" id="KW-0472">Membrane</keyword>
<sequence>MSTTPTSDSDASDSILDKLDSIAPAPFKTFDAFPKLPSSYKERSESRGFLTLVVAFVAFLLVLNDIGEYIWGWPDYEFSVDRDKGSFMSVNVDMVINMPCGFLSVDLRDALGDRLYLSGAIQRDGTKFDIGQATALKTHQEALSARQAVSQSRNSRGIFDILFMRGSKPSFRPTYNYQSDGSACRVFGSLEVKKVTANLHITTLGHGYASHQHVDHKYMNLSHVITEFSFGPYFPDIAQPLDYSFEIAEAPFVAYQYFLHVVPTTYIAPRSSPLQTNQYSVTHYTRVLVPDRGTPGIFFKFDLDPMALSIHQRTTTLLQLLIRCVGVIGGIFVCSGYALRLTTRTLSTLTGSDSTPNIIAPESSSTSLKKKWGGGSLRSRNTSMGKVVRQGNSWVVEGGSPYTSYAGTPVSAGGFGPVVPPTPGSVYVTSPPPFGNSPYGGSAPPSANLGNGFSDVSAPHSPAPYSPAPPAGNFGLGLGPTSPPPPPPSSSFRNSIHGVPPPSPGSMYVNFPPTPNPVNGGGFPGSPGVGNGNGNGNGQGFAGMQRFGGAPAPAPKKDD</sequence>
<feature type="domain" description="Endoplasmic reticulum vesicle transporter C-terminal" evidence="7">
    <location>
        <begin position="177"/>
        <end position="336"/>
    </location>
</feature>
<proteinExistence type="predicted"/>
<feature type="region of interest" description="Disordered" evidence="5">
    <location>
        <begin position="437"/>
        <end position="559"/>
    </location>
</feature>
<dbReference type="OrthoDB" id="5541786at2759"/>
<dbReference type="InterPro" id="IPR045888">
    <property type="entry name" value="Erv"/>
</dbReference>
<reference evidence="10" key="1">
    <citation type="journal article" date="2014" name="Proc. Natl. Acad. Sci. U.S.A.">
        <title>Extensive sampling of basidiomycete genomes demonstrates inadequacy of the white-rot/brown-rot paradigm for wood decay fungi.</title>
        <authorList>
            <person name="Riley R."/>
            <person name="Salamov A.A."/>
            <person name="Brown D.W."/>
            <person name="Nagy L.G."/>
            <person name="Floudas D."/>
            <person name="Held B.W."/>
            <person name="Levasseur A."/>
            <person name="Lombard V."/>
            <person name="Morin E."/>
            <person name="Otillar R."/>
            <person name="Lindquist E.A."/>
            <person name="Sun H."/>
            <person name="LaButti K.M."/>
            <person name="Schmutz J."/>
            <person name="Jabbour D."/>
            <person name="Luo H."/>
            <person name="Baker S.E."/>
            <person name="Pisabarro A.G."/>
            <person name="Walton J.D."/>
            <person name="Blanchette R.A."/>
            <person name="Henrissat B."/>
            <person name="Martin F."/>
            <person name="Cullen D."/>
            <person name="Hibbett D.S."/>
            <person name="Grigoriev I.V."/>
        </authorList>
    </citation>
    <scope>NUCLEOTIDE SEQUENCE [LARGE SCALE GENOMIC DNA]</scope>
    <source>
        <strain evidence="10">MUCL 33604</strain>
    </source>
</reference>
<evidence type="ECO:0000256" key="6">
    <source>
        <dbReference type="SAM" id="Phobius"/>
    </source>
</evidence>
<dbReference type="PANTHER" id="PTHR10984:SF81">
    <property type="entry name" value="ER-DERIVED VESICLES PROTEIN ERV41"/>
    <property type="match status" value="1"/>
</dbReference>
<evidence type="ECO:0008006" key="11">
    <source>
        <dbReference type="Google" id="ProtNLM"/>
    </source>
</evidence>
<dbReference type="Pfam" id="PF07970">
    <property type="entry name" value="COPIIcoated_ERV"/>
    <property type="match status" value="1"/>
</dbReference>
<dbReference type="GO" id="GO:0006888">
    <property type="term" value="P:endoplasmic reticulum to Golgi vesicle-mediated transport"/>
    <property type="evidence" value="ECO:0007669"/>
    <property type="project" value="TreeGrafter"/>
</dbReference>
<dbReference type="InterPro" id="IPR012936">
    <property type="entry name" value="Erv_C"/>
</dbReference>
<dbReference type="PANTHER" id="PTHR10984">
    <property type="entry name" value="ENDOPLASMIC RETICULUM-GOLGI INTERMEDIATE COMPARTMENT PROTEIN"/>
    <property type="match status" value="1"/>
</dbReference>
<feature type="transmembrane region" description="Helical" evidence="6">
    <location>
        <begin position="48"/>
        <end position="67"/>
    </location>
</feature>
<protein>
    <recommendedName>
        <fullName evidence="11">DUF1692-domain-containing protein</fullName>
    </recommendedName>
</protein>
<evidence type="ECO:0000256" key="5">
    <source>
        <dbReference type="SAM" id="MobiDB-lite"/>
    </source>
</evidence>
<feature type="compositionally biased region" description="Pro residues" evidence="5">
    <location>
        <begin position="461"/>
        <end position="470"/>
    </location>
</feature>
<evidence type="ECO:0000256" key="3">
    <source>
        <dbReference type="ARBA" id="ARBA00022989"/>
    </source>
</evidence>
<dbReference type="STRING" id="933084.A0A067PVX5"/>
<organism evidence="9 10">
    <name type="scientific">Jaapia argillacea MUCL 33604</name>
    <dbReference type="NCBI Taxonomy" id="933084"/>
    <lineage>
        <taxon>Eukaryota</taxon>
        <taxon>Fungi</taxon>
        <taxon>Dikarya</taxon>
        <taxon>Basidiomycota</taxon>
        <taxon>Agaricomycotina</taxon>
        <taxon>Agaricomycetes</taxon>
        <taxon>Agaricomycetidae</taxon>
        <taxon>Jaapiales</taxon>
        <taxon>Jaapiaceae</taxon>
        <taxon>Jaapia</taxon>
    </lineage>
</organism>
<dbReference type="GO" id="GO:0005789">
    <property type="term" value="C:endoplasmic reticulum membrane"/>
    <property type="evidence" value="ECO:0007669"/>
    <property type="project" value="TreeGrafter"/>
</dbReference>
<feature type="domain" description="Endoplasmic reticulum vesicle transporter N-terminal" evidence="8">
    <location>
        <begin position="27"/>
        <end position="114"/>
    </location>
</feature>
<dbReference type="Pfam" id="PF13850">
    <property type="entry name" value="ERGIC_N"/>
    <property type="match status" value="1"/>
</dbReference>
<evidence type="ECO:0000256" key="2">
    <source>
        <dbReference type="ARBA" id="ARBA00022692"/>
    </source>
</evidence>
<dbReference type="GO" id="GO:0006890">
    <property type="term" value="P:retrograde vesicle-mediated transport, Golgi to endoplasmic reticulum"/>
    <property type="evidence" value="ECO:0007669"/>
    <property type="project" value="TreeGrafter"/>
</dbReference>
<feature type="compositionally biased region" description="Gly residues" evidence="5">
    <location>
        <begin position="519"/>
        <end position="541"/>
    </location>
</feature>
<dbReference type="InParanoid" id="A0A067PVX5"/>
<keyword evidence="10" id="KW-1185">Reference proteome</keyword>
<evidence type="ECO:0000256" key="4">
    <source>
        <dbReference type="ARBA" id="ARBA00023136"/>
    </source>
</evidence>
<dbReference type="FunCoup" id="A0A067PVX5">
    <property type="interactions" value="42"/>
</dbReference>
<gene>
    <name evidence="9" type="ORF">JAAARDRAFT_33684</name>
</gene>
<dbReference type="HOGENOM" id="CLU_034705_2_1_1"/>
<comment type="subcellular location">
    <subcellularLocation>
        <location evidence="1">Membrane</location>
    </subcellularLocation>
</comment>
<evidence type="ECO:0000313" key="9">
    <source>
        <dbReference type="EMBL" id="KDQ58958.1"/>
    </source>
</evidence>
<dbReference type="InterPro" id="IPR039542">
    <property type="entry name" value="Erv_N"/>
</dbReference>
<dbReference type="Proteomes" id="UP000027265">
    <property type="component" value="Unassembled WGS sequence"/>
</dbReference>
<keyword evidence="2 6" id="KW-0812">Transmembrane</keyword>
<evidence type="ECO:0000313" key="10">
    <source>
        <dbReference type="Proteomes" id="UP000027265"/>
    </source>
</evidence>
<keyword evidence="3 6" id="KW-1133">Transmembrane helix</keyword>
<evidence type="ECO:0000259" key="8">
    <source>
        <dbReference type="Pfam" id="PF13850"/>
    </source>
</evidence>
<feature type="region of interest" description="Disordered" evidence="5">
    <location>
        <begin position="357"/>
        <end position="381"/>
    </location>
</feature>
<dbReference type="GO" id="GO:0000139">
    <property type="term" value="C:Golgi membrane"/>
    <property type="evidence" value="ECO:0007669"/>
    <property type="project" value="TreeGrafter"/>
</dbReference>
<dbReference type="GO" id="GO:0030134">
    <property type="term" value="C:COPII-coated ER to Golgi transport vesicle"/>
    <property type="evidence" value="ECO:0007669"/>
    <property type="project" value="TreeGrafter"/>
</dbReference>
<evidence type="ECO:0000259" key="7">
    <source>
        <dbReference type="Pfam" id="PF07970"/>
    </source>
</evidence>
<name>A0A067PVX5_9AGAM</name>
<dbReference type="EMBL" id="KL197716">
    <property type="protein sequence ID" value="KDQ58958.1"/>
    <property type="molecule type" value="Genomic_DNA"/>
</dbReference>